<gene>
    <name evidence="2" type="ORF">RKE40_20950</name>
</gene>
<protein>
    <submittedName>
        <fullName evidence="2">Helix-turn-helix transcriptional regulator</fullName>
    </submittedName>
</protein>
<evidence type="ECO:0000259" key="1">
    <source>
        <dbReference type="SMART" id="SM00421"/>
    </source>
</evidence>
<dbReference type="InterPro" id="IPR016032">
    <property type="entry name" value="Sig_transdc_resp-reg_C-effctor"/>
</dbReference>
<reference evidence="2 3" key="1">
    <citation type="submission" date="2023-09" db="EMBL/GenBank/DDBJ databases">
        <title>Whole genome shotgun sequencing (WGS) of Bosea sp. ZW T0_25, isolated from stored onions (Allium cepa).</title>
        <authorList>
            <person name="Stoll D.A."/>
            <person name="Huch M."/>
        </authorList>
    </citation>
    <scope>NUCLEOTIDE SEQUENCE [LARGE SCALE GENOMIC DNA]</scope>
    <source>
        <strain evidence="2 3">ZW T0_25</strain>
    </source>
</reference>
<dbReference type="EMBL" id="JAWDID010000039">
    <property type="protein sequence ID" value="MDU0342375.1"/>
    <property type="molecule type" value="Genomic_DNA"/>
</dbReference>
<dbReference type="RefSeq" id="WP_316020154.1">
    <property type="nucleotide sequence ID" value="NZ_JAWDID010000039.1"/>
</dbReference>
<dbReference type="Proteomes" id="UP001254257">
    <property type="component" value="Unassembled WGS sequence"/>
</dbReference>
<feature type="domain" description="HTH luxR-type" evidence="1">
    <location>
        <begin position="283"/>
        <end position="340"/>
    </location>
</feature>
<dbReference type="InterPro" id="IPR036388">
    <property type="entry name" value="WH-like_DNA-bd_sf"/>
</dbReference>
<keyword evidence="3" id="KW-1185">Reference proteome</keyword>
<dbReference type="InterPro" id="IPR000792">
    <property type="entry name" value="Tscrpt_reg_LuxR_C"/>
</dbReference>
<comment type="caution">
    <text evidence="2">The sequence shown here is derived from an EMBL/GenBank/DDBJ whole genome shotgun (WGS) entry which is preliminary data.</text>
</comment>
<sequence>MLRDDSSTPARPGRTAMLLALDAFGRAMLGLLECKRCFALSLARSSGFAGQAVRVGFDSKVQPSADVITRLTQRPDWHGQSLFAVDPADRLVRELLGREQDEPVHALAGRLPGGDGSDLIFLAGWRSRPLSADEIVCVSRAASVIWATTLGFTLHRSDDLSLDALLEELAFPAFTVDHRLRVLETNDAGRQLLLAQAPVRLDHGALVGPNALVNTLLHQAPRDAAPLRCGRVWTNTIIPLSTDHRAFAFAWIGAAPTRQHLDRLLVIIPQIDPAAGAKRIATAFGLPWAEERIVQRILRGEPPWRIGQALELTEATVRTYIKRIMLKLGINRQIEFFLLYILTSSPFVDGYRDQIVPGEIGAGRLPAKLDRFRHEGA</sequence>
<dbReference type="Pfam" id="PF00196">
    <property type="entry name" value="GerE"/>
    <property type="match status" value="1"/>
</dbReference>
<evidence type="ECO:0000313" key="2">
    <source>
        <dbReference type="EMBL" id="MDU0342375.1"/>
    </source>
</evidence>
<evidence type="ECO:0000313" key="3">
    <source>
        <dbReference type="Proteomes" id="UP001254257"/>
    </source>
</evidence>
<dbReference type="Gene3D" id="1.10.10.10">
    <property type="entry name" value="Winged helix-like DNA-binding domain superfamily/Winged helix DNA-binding domain"/>
    <property type="match status" value="1"/>
</dbReference>
<accession>A0ABU3SDD1</accession>
<name>A0ABU3SDD1_9HYPH</name>
<organism evidence="2 3">
    <name type="scientific">Bosea rubneri</name>
    <dbReference type="NCBI Taxonomy" id="3075434"/>
    <lineage>
        <taxon>Bacteria</taxon>
        <taxon>Pseudomonadati</taxon>
        <taxon>Pseudomonadota</taxon>
        <taxon>Alphaproteobacteria</taxon>
        <taxon>Hyphomicrobiales</taxon>
        <taxon>Boseaceae</taxon>
        <taxon>Bosea</taxon>
    </lineage>
</organism>
<dbReference type="SMART" id="SM00421">
    <property type="entry name" value="HTH_LUXR"/>
    <property type="match status" value="1"/>
</dbReference>
<dbReference type="SUPFAM" id="SSF46894">
    <property type="entry name" value="C-terminal effector domain of the bipartite response regulators"/>
    <property type="match status" value="1"/>
</dbReference>
<proteinExistence type="predicted"/>